<dbReference type="EMBL" id="KR815461">
    <property type="protein sequence ID" value="ALR70890.1"/>
    <property type="molecule type" value="Genomic_DNA"/>
</dbReference>
<protein>
    <submittedName>
        <fullName evidence="1">Uncharacterized protein</fullName>
    </submittedName>
</protein>
<evidence type="ECO:0000313" key="14">
    <source>
        <dbReference type="EMBL" id="ALR72306.1"/>
    </source>
</evidence>
<evidence type="ECO:0000313" key="5">
    <source>
        <dbReference type="EMBL" id="ALR70576.1"/>
    </source>
</evidence>
<evidence type="ECO:0000313" key="2">
    <source>
        <dbReference type="EMBL" id="ALR70106.1"/>
    </source>
</evidence>
<evidence type="ECO:0000313" key="12">
    <source>
        <dbReference type="EMBL" id="ALR71990.1"/>
    </source>
</evidence>
<dbReference type="EMBL" id="KR815468">
    <property type="protein sequence ID" value="ALR71990.1"/>
    <property type="molecule type" value="Genomic_DNA"/>
</dbReference>
<evidence type="ECO:0000313" key="6">
    <source>
        <dbReference type="EMBL" id="ALR70733.1"/>
    </source>
</evidence>
<evidence type="ECO:0000313" key="15">
    <source>
        <dbReference type="EMBL" id="ALR72463.1"/>
    </source>
</evidence>
<evidence type="ECO:0000313" key="1">
    <source>
        <dbReference type="EMBL" id="ALR69948.1"/>
    </source>
</evidence>
<evidence type="ECO:0000313" key="7">
    <source>
        <dbReference type="EMBL" id="ALR70890.1"/>
    </source>
</evidence>
<dbReference type="EMBL" id="KR815457">
    <property type="protein sequence ID" value="ALR70263.1"/>
    <property type="molecule type" value="Genomic_DNA"/>
</dbReference>
<dbReference type="EMBL" id="KR815470">
    <property type="protein sequence ID" value="ALR72306.1"/>
    <property type="molecule type" value="Genomic_DNA"/>
</dbReference>
<name>A0A0S3IV77_9ABAC</name>
<evidence type="ECO:0000313" key="3">
    <source>
        <dbReference type="EMBL" id="ALR70263.1"/>
    </source>
</evidence>
<dbReference type="EMBL" id="KR815471">
    <property type="protein sequence ID" value="ALR72463.1"/>
    <property type="molecule type" value="Genomic_DNA"/>
</dbReference>
<accession>A0A0S3IV77</accession>
<dbReference type="EMBL" id="KR815462">
    <property type="protein sequence ID" value="ALR71048.1"/>
    <property type="molecule type" value="Genomic_DNA"/>
</dbReference>
<evidence type="ECO:0000313" key="4">
    <source>
        <dbReference type="EMBL" id="ALR70420.1"/>
    </source>
</evidence>
<dbReference type="EMBL" id="KR815464">
    <property type="protein sequence ID" value="ALR71363.1"/>
    <property type="molecule type" value="Genomic_DNA"/>
</dbReference>
<dbReference type="EMBL" id="KR815455">
    <property type="protein sequence ID" value="ALR69948.1"/>
    <property type="molecule type" value="Genomic_DNA"/>
</dbReference>
<sequence>MSTIVTSPQKINKSVNLPKQKLKPQFAHDKNINFNNRINEAQANVLINNLI</sequence>
<dbReference type="EMBL" id="KR815467">
    <property type="protein sequence ID" value="ALR71833.1"/>
    <property type="molecule type" value="Genomic_DNA"/>
</dbReference>
<gene>
    <name evidence="1" type="ORF">AGNV_145</name>
</gene>
<evidence type="ECO:0000313" key="10">
    <source>
        <dbReference type="EMBL" id="ALR71363.1"/>
    </source>
</evidence>
<dbReference type="EMBL" id="KR815463">
    <property type="protein sequence ID" value="ALR71206.1"/>
    <property type="molecule type" value="Genomic_DNA"/>
</dbReference>
<dbReference type="EMBL" id="KR815458">
    <property type="protein sequence ID" value="ALR70420.1"/>
    <property type="molecule type" value="Genomic_DNA"/>
</dbReference>
<dbReference type="EMBL" id="KR815460">
    <property type="protein sequence ID" value="ALR70733.1"/>
    <property type="molecule type" value="Genomic_DNA"/>
</dbReference>
<organism evidence="1">
    <name type="scientific">Anticarsia gemmatalis multiple nucleopolyhedrovirus</name>
    <dbReference type="NCBI Taxonomy" id="268591"/>
    <lineage>
        <taxon>Viruses</taxon>
        <taxon>Viruses incertae sedis</taxon>
        <taxon>Naldaviricetes</taxon>
        <taxon>Lefavirales</taxon>
        <taxon>Baculoviridae</taxon>
        <taxon>Alphabaculovirus</taxon>
        <taxon>Alphabaculovirus angemmatalis</taxon>
    </lineage>
</organism>
<dbReference type="EMBL" id="KR815469">
    <property type="protein sequence ID" value="ALR72147.1"/>
    <property type="molecule type" value="Genomic_DNA"/>
</dbReference>
<evidence type="ECO:0000313" key="8">
    <source>
        <dbReference type="EMBL" id="ALR71048.1"/>
    </source>
</evidence>
<proteinExistence type="predicted"/>
<evidence type="ECO:0000313" key="9">
    <source>
        <dbReference type="EMBL" id="ALR71206.1"/>
    </source>
</evidence>
<evidence type="ECO:0000313" key="11">
    <source>
        <dbReference type="EMBL" id="ALR71833.1"/>
    </source>
</evidence>
<dbReference type="EMBL" id="KR815456">
    <property type="protein sequence ID" value="ALR70106.1"/>
    <property type="molecule type" value="Genomic_DNA"/>
</dbReference>
<reference evidence="1" key="1">
    <citation type="journal article" date="2015" name="Genome Biol. Evol.">
        <title>The Pangenome of the Anticarsia gemmatalis Multiple Nucleopolyhedrovirus (AgMNPV).</title>
        <authorList>
            <person name="Brito A.F."/>
            <person name="Braconi C.T."/>
            <person name="Weidmann M."/>
            <person name="Dilcher M."/>
            <person name="Alves J.M."/>
            <person name="Gruber A."/>
            <person name="Zanotto P.M."/>
        </authorList>
    </citation>
    <scope>NUCLEOTIDE SEQUENCE</scope>
    <source>
        <strain evidence="1">AgMNPV-26</strain>
        <strain evidence="2">AgMNPV-27</strain>
        <strain evidence="3">AgMNPV-28</strain>
        <strain evidence="4">AgMNPV-29</strain>
        <strain evidence="5">AgMNPV-30</strain>
        <strain evidence="6">AgMNPV-31</strain>
        <strain evidence="7">AgMNPV-32</strain>
        <strain evidence="8">AgMNPV-33</strain>
        <strain evidence="9">AgMNPV-34</strain>
        <strain evidence="10">AgMNPV-35</strain>
        <strain evidence="11">AgMNPV-38</strain>
        <strain evidence="12">AgMNPV-39</strain>
        <strain evidence="13">AgMNPV-40</strain>
        <strain evidence="14">AgMNPV-42</strain>
        <strain evidence="15">AgMNPV-43</strain>
    </source>
</reference>
<evidence type="ECO:0000313" key="13">
    <source>
        <dbReference type="EMBL" id="ALR72147.1"/>
    </source>
</evidence>
<dbReference type="EMBL" id="KR815459">
    <property type="protein sequence ID" value="ALR70576.1"/>
    <property type="molecule type" value="Genomic_DNA"/>
</dbReference>